<dbReference type="PANTHER" id="PTHR12526">
    <property type="entry name" value="GLYCOSYLTRANSFERASE"/>
    <property type="match status" value="1"/>
</dbReference>
<dbReference type="Proteomes" id="UP000886251">
    <property type="component" value="Unassembled WGS sequence"/>
</dbReference>
<protein>
    <submittedName>
        <fullName evidence="2">TIGR03088 family PEP-CTERM/XrtA system glycosyltransferase</fullName>
    </submittedName>
</protein>
<evidence type="ECO:0000259" key="1">
    <source>
        <dbReference type="Pfam" id="PF13439"/>
    </source>
</evidence>
<reference evidence="2" key="1">
    <citation type="journal article" date="2020" name="mSystems">
        <title>Genome- and Community-Level Interaction Insights into Carbon Utilization and Element Cycling Functions of Hydrothermarchaeota in Hydrothermal Sediment.</title>
        <authorList>
            <person name="Zhou Z."/>
            <person name="Liu Y."/>
            <person name="Xu W."/>
            <person name="Pan J."/>
            <person name="Luo Z.H."/>
            <person name="Li M."/>
        </authorList>
    </citation>
    <scope>NUCLEOTIDE SEQUENCE [LARGE SCALE GENOMIC DNA]</scope>
    <source>
        <strain evidence="2">HyVt-443</strain>
    </source>
</reference>
<dbReference type="Gene3D" id="3.40.50.2000">
    <property type="entry name" value="Glycogen Phosphorylase B"/>
    <property type="match status" value="2"/>
</dbReference>
<accession>A0A831RLQ1</accession>
<name>A0A831RLQ1_9GAMM</name>
<feature type="domain" description="Glycosyltransferase subfamily 4-like N-terminal" evidence="1">
    <location>
        <begin position="21"/>
        <end position="180"/>
    </location>
</feature>
<dbReference type="InterPro" id="IPR028098">
    <property type="entry name" value="Glyco_trans_4-like_N"/>
</dbReference>
<organism evidence="2">
    <name type="scientific">Sedimenticola thiotaurini</name>
    <dbReference type="NCBI Taxonomy" id="1543721"/>
    <lineage>
        <taxon>Bacteria</taxon>
        <taxon>Pseudomonadati</taxon>
        <taxon>Pseudomonadota</taxon>
        <taxon>Gammaproteobacteria</taxon>
        <taxon>Chromatiales</taxon>
        <taxon>Sedimenticolaceae</taxon>
        <taxon>Sedimenticola</taxon>
    </lineage>
</organism>
<dbReference type="SUPFAM" id="SSF53756">
    <property type="entry name" value="UDP-Glycosyltransferase/glycogen phosphorylase"/>
    <property type="match status" value="1"/>
</dbReference>
<proteinExistence type="predicted"/>
<evidence type="ECO:0000313" key="2">
    <source>
        <dbReference type="EMBL" id="HEB97827.1"/>
    </source>
</evidence>
<dbReference type="PANTHER" id="PTHR12526:SF636">
    <property type="entry name" value="BLL3647 PROTEIN"/>
    <property type="match status" value="1"/>
</dbReference>
<dbReference type="Pfam" id="PF13439">
    <property type="entry name" value="Glyco_transf_4"/>
    <property type="match status" value="1"/>
</dbReference>
<dbReference type="NCBIfam" id="TIGR03088">
    <property type="entry name" value="stp2"/>
    <property type="match status" value="1"/>
</dbReference>
<gene>
    <name evidence="2" type="ORF">ENI96_15520</name>
</gene>
<dbReference type="AlphaFoldDB" id="A0A831RLQ1"/>
<dbReference type="Pfam" id="PF13692">
    <property type="entry name" value="Glyco_trans_1_4"/>
    <property type="match status" value="1"/>
</dbReference>
<dbReference type="GO" id="GO:0016757">
    <property type="term" value="F:glycosyltransferase activity"/>
    <property type="evidence" value="ECO:0007669"/>
    <property type="project" value="TreeGrafter"/>
</dbReference>
<sequence length="384" mass="42774">MTVRGGKPPLVAHVIYALGTGGLENGLVNIVNRMPANRYRHAIVCLTESHAFSDRLRNREIPILELHKRPGNDPAVHGRMWRALRRLRPAIVHTRNLAALEMQASALLLPGTRRVHGEHGRDVHDLDGSNRRYNRLRRMLRPFIHRYITVSRDLAGWLESTIGVPPERISQIYNGVDQERFHPGREVRGELLPEGFLPPERGLVIGTVGRLAEVKDQPGLVDAFAGLLRARPSLRERARLILVGDGPMRPAIEKRIGQQGLDGLVWISGDRDDVASLLRTMDLFVLPSLGEGVSNTILEAMATGLPVVATRVGGNPELVEERVNGLLVPVGDREALAEALLELADNPDGRRRMGEAGLARVRSTFNWDRTVEQYMKVYDHVLGR</sequence>
<comment type="caution">
    <text evidence="2">The sequence shown here is derived from an EMBL/GenBank/DDBJ whole genome shotgun (WGS) entry which is preliminary data.</text>
</comment>
<dbReference type="EMBL" id="DRKP01000192">
    <property type="protein sequence ID" value="HEB97827.1"/>
    <property type="molecule type" value="Genomic_DNA"/>
</dbReference>
<dbReference type="InterPro" id="IPR017522">
    <property type="entry name" value="Sugar_tfrase_PEP-CTERM_Stp2"/>
</dbReference>